<name>A0A939P9S6_9ACTN</name>
<sequence>MNAWIFHDGVGYGVGSFFPKGDELWVQDNTPEGGWGVAASVQRYIKDKDEWAAITSCKANDQLSGATKCKPVNIAEGALVRVHAWMVKGSETKWHSYSTTTHA</sequence>
<evidence type="ECO:0000313" key="2">
    <source>
        <dbReference type="Proteomes" id="UP000669179"/>
    </source>
</evidence>
<accession>A0A939P9S6</accession>
<keyword evidence="2" id="KW-1185">Reference proteome</keyword>
<dbReference type="Proteomes" id="UP000669179">
    <property type="component" value="Unassembled WGS sequence"/>
</dbReference>
<gene>
    <name evidence="1" type="ORF">J4573_15790</name>
</gene>
<proteinExistence type="predicted"/>
<comment type="caution">
    <text evidence="1">The sequence shown here is derived from an EMBL/GenBank/DDBJ whole genome shotgun (WGS) entry which is preliminary data.</text>
</comment>
<evidence type="ECO:0000313" key="1">
    <source>
        <dbReference type="EMBL" id="MBO2448565.1"/>
    </source>
</evidence>
<dbReference type="RefSeq" id="WP_208256235.1">
    <property type="nucleotide sequence ID" value="NZ_JAGEOJ010000006.1"/>
</dbReference>
<dbReference type="AlphaFoldDB" id="A0A939P9S6"/>
<organism evidence="1 2">
    <name type="scientific">Actinomadura barringtoniae</name>
    <dbReference type="NCBI Taxonomy" id="1427535"/>
    <lineage>
        <taxon>Bacteria</taxon>
        <taxon>Bacillati</taxon>
        <taxon>Actinomycetota</taxon>
        <taxon>Actinomycetes</taxon>
        <taxon>Streptosporangiales</taxon>
        <taxon>Thermomonosporaceae</taxon>
        <taxon>Actinomadura</taxon>
    </lineage>
</organism>
<reference evidence="1" key="1">
    <citation type="submission" date="2021-03" db="EMBL/GenBank/DDBJ databases">
        <authorList>
            <person name="Kanchanasin P."/>
            <person name="Saeng-In P."/>
            <person name="Phongsopitanun W."/>
            <person name="Yuki M."/>
            <person name="Kudo T."/>
            <person name="Ohkuma M."/>
            <person name="Tanasupawat S."/>
        </authorList>
    </citation>
    <scope>NUCLEOTIDE SEQUENCE</scope>
    <source>
        <strain evidence="1">GKU 128</strain>
    </source>
</reference>
<dbReference type="EMBL" id="JAGEOJ010000006">
    <property type="protein sequence ID" value="MBO2448565.1"/>
    <property type="molecule type" value="Genomic_DNA"/>
</dbReference>
<protein>
    <submittedName>
        <fullName evidence="1">Uncharacterized protein</fullName>
    </submittedName>
</protein>